<keyword evidence="2" id="KW-0808">Transferase</keyword>
<keyword evidence="2" id="KW-0489">Methyltransferase</keyword>
<dbReference type="EMBL" id="FNVS01000002">
    <property type="protein sequence ID" value="SEF54209.1"/>
    <property type="molecule type" value="Genomic_DNA"/>
</dbReference>
<protein>
    <submittedName>
        <fullName evidence="2">Demethylmenaquinone methyltransferase / 2-methoxy-6-polyprenyl-1,4-benzoquinol methylase</fullName>
    </submittedName>
</protein>
<comment type="caution">
    <text evidence="2">The sequence shown here is derived from an EMBL/GenBank/DDBJ whole genome shotgun (WGS) entry which is preliminary data.</text>
</comment>
<dbReference type="SUPFAM" id="SSF53335">
    <property type="entry name" value="S-adenosyl-L-methionine-dependent methyltransferases"/>
    <property type="match status" value="1"/>
</dbReference>
<evidence type="ECO:0000259" key="1">
    <source>
        <dbReference type="Pfam" id="PF08241"/>
    </source>
</evidence>
<dbReference type="PANTHER" id="PTHR43464:SF23">
    <property type="entry name" value="JUVENILE HORMONE ACID O-METHYLTRANSFERASE"/>
    <property type="match status" value="1"/>
</dbReference>
<dbReference type="GO" id="GO:0010420">
    <property type="term" value="F:polyprenyldihydroxybenzoate methyltransferase activity"/>
    <property type="evidence" value="ECO:0007669"/>
    <property type="project" value="TreeGrafter"/>
</dbReference>
<evidence type="ECO:0000313" key="2">
    <source>
        <dbReference type="EMBL" id="SEF54209.1"/>
    </source>
</evidence>
<dbReference type="AlphaFoldDB" id="A0A8G2F9N6"/>
<sequence length="192" mass="21774">MNEIASFFDSLADRWDELCTHDADKINTILEQTTLHKGLRILDIGCGTGVLEKYLLPYSPASIVAIDISGQMIEMAKSKYATSIVDFRHANVLDMKEELFDYIIAYSVFPHFEHQQETISHLADLLVPDGELVICHSEGRNKINSHHNKHAGKLSFGLPAAKELADWMQPYFTIHSIYDSDDYYLVSGLRKL</sequence>
<dbReference type="Proteomes" id="UP000236725">
    <property type="component" value="Unassembled WGS sequence"/>
</dbReference>
<organism evidence="2 3">
    <name type="scientific">Parabacteroides chinchillae</name>
    <dbReference type="NCBI Taxonomy" id="871327"/>
    <lineage>
        <taxon>Bacteria</taxon>
        <taxon>Pseudomonadati</taxon>
        <taxon>Bacteroidota</taxon>
        <taxon>Bacteroidia</taxon>
        <taxon>Bacteroidales</taxon>
        <taxon>Tannerellaceae</taxon>
        <taxon>Parabacteroides</taxon>
    </lineage>
</organism>
<dbReference type="PANTHER" id="PTHR43464">
    <property type="entry name" value="METHYLTRANSFERASE"/>
    <property type="match status" value="1"/>
</dbReference>
<proteinExistence type="predicted"/>
<dbReference type="GO" id="GO:0032259">
    <property type="term" value="P:methylation"/>
    <property type="evidence" value="ECO:0007669"/>
    <property type="project" value="UniProtKB-KW"/>
</dbReference>
<dbReference type="Gene3D" id="3.40.50.150">
    <property type="entry name" value="Vaccinia Virus protein VP39"/>
    <property type="match status" value="1"/>
</dbReference>
<reference evidence="2 3" key="1">
    <citation type="submission" date="2016-10" db="EMBL/GenBank/DDBJ databases">
        <authorList>
            <person name="Varghese N."/>
            <person name="Submissions S."/>
        </authorList>
    </citation>
    <scope>NUCLEOTIDE SEQUENCE [LARGE SCALE GENOMIC DNA]</scope>
    <source>
        <strain evidence="2 3">DSM 29073</strain>
    </source>
</reference>
<dbReference type="InterPro" id="IPR029063">
    <property type="entry name" value="SAM-dependent_MTases_sf"/>
</dbReference>
<feature type="domain" description="Methyltransferase type 11" evidence="1">
    <location>
        <begin position="42"/>
        <end position="134"/>
    </location>
</feature>
<accession>A0A8G2F9N6</accession>
<evidence type="ECO:0000313" key="3">
    <source>
        <dbReference type="Proteomes" id="UP000236725"/>
    </source>
</evidence>
<keyword evidence="3" id="KW-1185">Reference proteome</keyword>
<gene>
    <name evidence="2" type="ORF">SAMN05444001_102166</name>
</gene>
<dbReference type="CDD" id="cd02440">
    <property type="entry name" value="AdoMet_MTases"/>
    <property type="match status" value="1"/>
</dbReference>
<dbReference type="InterPro" id="IPR013216">
    <property type="entry name" value="Methyltransf_11"/>
</dbReference>
<dbReference type="Pfam" id="PF08241">
    <property type="entry name" value="Methyltransf_11"/>
    <property type="match status" value="1"/>
</dbReference>
<name>A0A8G2F9N6_9BACT</name>
<dbReference type="RefSeq" id="WP_103982445.1">
    <property type="nucleotide sequence ID" value="NZ_FNVS01000002.1"/>
</dbReference>